<dbReference type="GeneID" id="30583715"/>
<dbReference type="GO" id="GO:0140078">
    <property type="term" value="F:class I DNA-(apurinic or apyrimidinic site) endonuclease activity"/>
    <property type="evidence" value="ECO:0007669"/>
    <property type="project" value="UniProtKB-EC"/>
</dbReference>
<dbReference type="GO" id="GO:0005829">
    <property type="term" value="C:cytosol"/>
    <property type="evidence" value="ECO:0007669"/>
    <property type="project" value="TreeGrafter"/>
</dbReference>
<dbReference type="InterPro" id="IPR050243">
    <property type="entry name" value="PHP_phosphatase"/>
</dbReference>
<feature type="domain" description="Polymerase/histidinol phosphatase N-terminal" evidence="23">
    <location>
        <begin position="340"/>
        <end position="418"/>
    </location>
</feature>
<dbReference type="InterPro" id="IPR029398">
    <property type="entry name" value="PolB_thumb"/>
</dbReference>
<evidence type="ECO:0000259" key="24">
    <source>
        <dbReference type="SMART" id="SM00483"/>
    </source>
</evidence>
<keyword evidence="6" id="KW-0488">Methylation</keyword>
<dbReference type="InterPro" id="IPR016195">
    <property type="entry name" value="Pol/histidinol_Pase-like"/>
</dbReference>
<evidence type="ECO:0000259" key="23">
    <source>
        <dbReference type="SMART" id="SM00481"/>
    </source>
</evidence>
<dbReference type="InterPro" id="IPR002008">
    <property type="entry name" value="DNA_pol_X_beta-like"/>
</dbReference>
<dbReference type="InterPro" id="IPR010996">
    <property type="entry name" value="HHH_MUS81"/>
</dbReference>
<dbReference type="InterPro" id="IPR043519">
    <property type="entry name" value="NT_sf"/>
</dbReference>
<dbReference type="SUPFAM" id="SSF47802">
    <property type="entry name" value="DNA polymerase beta, N-terminal domain-like"/>
    <property type="match status" value="1"/>
</dbReference>
<evidence type="ECO:0000256" key="10">
    <source>
        <dbReference type="ARBA" id="ARBA00022705"/>
    </source>
</evidence>
<name>A0A1L3Q3J8_9EURY</name>
<dbReference type="PRINTS" id="PR00870">
    <property type="entry name" value="DNAPOLXBETA"/>
</dbReference>
<dbReference type="GO" id="GO:0042578">
    <property type="term" value="F:phosphoric ester hydrolase activity"/>
    <property type="evidence" value="ECO:0007669"/>
    <property type="project" value="TreeGrafter"/>
</dbReference>
<dbReference type="SMART" id="SM00278">
    <property type="entry name" value="HhH1"/>
    <property type="match status" value="3"/>
</dbReference>
<dbReference type="EMBL" id="CP017921">
    <property type="protein sequence ID" value="APH39438.1"/>
    <property type="molecule type" value="Genomic_DNA"/>
</dbReference>
<dbReference type="InterPro" id="IPR037160">
    <property type="entry name" value="DNA_Pol_thumb_sf"/>
</dbReference>
<keyword evidence="25" id="KW-0540">Nuclease</keyword>
<comment type="catalytic activity">
    <reaction evidence="19">
        <text>a 5'-end 2'-deoxyribose-2'-deoxyribonucleotide-DNA = (2E,4S)-4-hydroxypenten-2-al-5-phosphate + a 5'-end 5'-phospho-2'-deoxyribonucleoside-DNA + H(+)</text>
        <dbReference type="Rhea" id="RHEA:76255"/>
        <dbReference type="Rhea" id="RHEA-COMP:13180"/>
        <dbReference type="Rhea" id="RHEA-COMP:18657"/>
        <dbReference type="ChEBI" id="CHEBI:15378"/>
        <dbReference type="ChEBI" id="CHEBI:136412"/>
        <dbReference type="ChEBI" id="CHEBI:195194"/>
        <dbReference type="ChEBI" id="CHEBI:195195"/>
    </reaction>
</comment>
<keyword evidence="25" id="KW-0378">Hydrolase</keyword>
<evidence type="ECO:0000256" key="5">
    <source>
        <dbReference type="ARBA" id="ARBA00020020"/>
    </source>
</evidence>
<keyword evidence="7" id="KW-0237">DNA synthesis</keyword>
<keyword evidence="28" id="KW-1185">Reference proteome</keyword>
<keyword evidence="8" id="KW-0808">Transferase</keyword>
<feature type="domain" description="Helix-hairpin-helix DNA-binding motif class 1" evidence="22">
    <location>
        <begin position="53"/>
        <end position="72"/>
    </location>
</feature>
<evidence type="ECO:0000256" key="12">
    <source>
        <dbReference type="ARBA" id="ARBA00022843"/>
    </source>
</evidence>
<keyword evidence="14" id="KW-0915">Sodium</keyword>
<sequence>MINRDIAKLLYEIADIFEYKEVEWKPRAYRKAARKIGDMREDISGLYAKKGREGLENIPGIGSRIADHIVEYIETGSVEEFRKIRKQTPRGASKIIKIRGLGPKKAKKLMDELDIQSIPDLKEAIKNQEIRKLEGFGEKTEENLDKAISQYEKSHERMLLPKAMDLAEEIISYMEENTTLKKIDYAGSLRRMKETIGDIDILVVASDPEEVMDAFVNFENVDEVESRGKTRSTIILQNGGHVDLRVVPESSYGAALQYFTGSKDHNIELRNLALSKGYKLSEYGLFKEDSNKKIEGRKEDRIYGKLGLSFIPPQLRENRGELECAKNALPSLVELEDIRGDLHVHTSYSDGTDSLNSIITRADKLGYEYIGITDHSRSRKIAGGLGIDKVKDQWKEIDGLRDDFDIDILKGIEVDILPDGSLDCPDDILEEMDIVVGSIHSGYKSSKKKMTERITTALQNEFLHVLGHPTSRKIGIREAYAVDLDKIFETAAENGKLLEINSQPERLDLNDNLILHAKKYDLKFCISSDSHSSAQLDFMKYGVGQARRGWLTKDDIANTYSLKELKRLIG</sequence>
<dbReference type="Gene3D" id="3.30.460.10">
    <property type="entry name" value="Beta Polymerase, domain 2"/>
    <property type="match status" value="1"/>
</dbReference>
<reference evidence="25 28" key="1">
    <citation type="submission" date="2016-10" db="EMBL/GenBank/DDBJ databases">
        <title>Methanohalophilus halophilus.</title>
        <authorList>
            <person name="L'haridon S."/>
        </authorList>
    </citation>
    <scope>NUCLEOTIDE SEQUENCE [LARGE SCALE GENOMIC DNA]</scope>
    <source>
        <strain evidence="25 28">Z-7982</strain>
    </source>
</reference>
<dbReference type="Gene3D" id="3.30.210.10">
    <property type="entry name" value="DNA polymerase, thumb domain"/>
    <property type="match status" value="1"/>
</dbReference>
<dbReference type="GO" id="GO:0004527">
    <property type="term" value="F:exonuclease activity"/>
    <property type="evidence" value="ECO:0007669"/>
    <property type="project" value="UniProtKB-KW"/>
</dbReference>
<keyword evidence="15" id="KW-0234">DNA repair</keyword>
<protein>
    <recommendedName>
        <fullName evidence="5">DNA polymerase beta</fullName>
        <ecNumber evidence="3">2.7.7.7</ecNumber>
        <ecNumber evidence="4">4.2.99.18</ecNumber>
    </recommendedName>
    <alternativeName>
        <fullName evidence="16">5'-deoxyribose-phosphate lyase</fullName>
    </alternativeName>
    <alternativeName>
        <fullName evidence="17">AP lyase</fullName>
    </alternativeName>
</protein>
<evidence type="ECO:0000313" key="29">
    <source>
        <dbReference type="Proteomes" id="UP000198669"/>
    </source>
</evidence>
<evidence type="ECO:0000313" key="28">
    <source>
        <dbReference type="Proteomes" id="UP000186879"/>
    </source>
</evidence>
<dbReference type="OrthoDB" id="8999at2157"/>
<comment type="catalytic activity">
    <reaction evidence="21">
        <text>DNA(n) + a 2'-deoxyribonucleoside 5'-triphosphate = DNA(n+1) + diphosphate</text>
        <dbReference type="Rhea" id="RHEA:22508"/>
        <dbReference type="Rhea" id="RHEA-COMP:17339"/>
        <dbReference type="Rhea" id="RHEA-COMP:17340"/>
        <dbReference type="ChEBI" id="CHEBI:33019"/>
        <dbReference type="ChEBI" id="CHEBI:61560"/>
        <dbReference type="ChEBI" id="CHEBI:173112"/>
        <dbReference type="EC" id="2.7.7.7"/>
    </reaction>
</comment>
<dbReference type="Proteomes" id="UP000186879">
    <property type="component" value="Chromosome"/>
</dbReference>
<comment type="subcellular location">
    <subcellularLocation>
        <location evidence="2">Cytoplasm</location>
    </subcellularLocation>
</comment>
<evidence type="ECO:0000256" key="11">
    <source>
        <dbReference type="ARBA" id="ARBA00022763"/>
    </source>
</evidence>
<reference evidence="27 29" key="2">
    <citation type="submission" date="2016-10" db="EMBL/GenBank/DDBJ databases">
        <authorList>
            <person name="de Groot N.N."/>
        </authorList>
    </citation>
    <scope>NUCLEOTIDE SEQUENCE [LARGE SCALE GENOMIC DNA]</scope>
    <source>
        <strain evidence="27 29">Z-7982</strain>
    </source>
</reference>
<dbReference type="Pfam" id="PF14520">
    <property type="entry name" value="HHH_5"/>
    <property type="match status" value="1"/>
</dbReference>
<comment type="cofactor">
    <cofactor evidence="1">
        <name>Mg(2+)</name>
        <dbReference type="ChEBI" id="CHEBI:18420"/>
    </cofactor>
</comment>
<evidence type="ECO:0000313" key="26">
    <source>
        <dbReference type="EMBL" id="RNI07727.1"/>
    </source>
</evidence>
<keyword evidence="13" id="KW-0239">DNA-directed DNA polymerase</keyword>
<evidence type="ECO:0000259" key="22">
    <source>
        <dbReference type="SMART" id="SM00278"/>
    </source>
</evidence>
<dbReference type="FunFam" id="3.20.20.140:FF:000047">
    <property type="entry name" value="PHP domain-containing protein"/>
    <property type="match status" value="1"/>
</dbReference>
<dbReference type="EC" id="4.2.99.18" evidence="4"/>
<evidence type="ECO:0000256" key="13">
    <source>
        <dbReference type="ARBA" id="ARBA00022932"/>
    </source>
</evidence>
<dbReference type="GO" id="GO:0003887">
    <property type="term" value="F:DNA-directed DNA polymerase activity"/>
    <property type="evidence" value="ECO:0007669"/>
    <property type="project" value="UniProtKB-KW"/>
</dbReference>
<dbReference type="SMART" id="SM00481">
    <property type="entry name" value="POLIIIAc"/>
    <property type="match status" value="1"/>
</dbReference>
<evidence type="ECO:0000256" key="20">
    <source>
        <dbReference type="ARBA" id="ARBA00045548"/>
    </source>
</evidence>
<dbReference type="GO" id="GO:0006281">
    <property type="term" value="P:DNA repair"/>
    <property type="evidence" value="ECO:0007669"/>
    <property type="project" value="UniProtKB-KW"/>
</dbReference>
<evidence type="ECO:0000256" key="6">
    <source>
        <dbReference type="ARBA" id="ARBA00022481"/>
    </source>
</evidence>
<reference evidence="26 30" key="3">
    <citation type="submission" date="2018-10" db="EMBL/GenBank/DDBJ databases">
        <title>Cultivation of a novel Methanohalophilus strain from Kebrit Deep of the Red Sea and a genomic comparison of members of the genus Methanohalophilus.</title>
        <authorList>
            <person name="Guan Y."/>
            <person name="Ngugi D.K."/>
            <person name="Stingl U."/>
        </authorList>
    </citation>
    <scope>NUCLEOTIDE SEQUENCE [LARGE SCALE GENOMIC DNA]</scope>
    <source>
        <strain evidence="26 30">DSM 3094</strain>
    </source>
</reference>
<organism evidence="25 28">
    <name type="scientific">Methanohalophilus halophilus</name>
    <dbReference type="NCBI Taxonomy" id="2177"/>
    <lineage>
        <taxon>Archaea</taxon>
        <taxon>Methanobacteriati</taxon>
        <taxon>Methanobacteriota</taxon>
        <taxon>Stenosarchaea group</taxon>
        <taxon>Methanomicrobia</taxon>
        <taxon>Methanosarcinales</taxon>
        <taxon>Methanosarcinaceae</taxon>
        <taxon>Methanohalophilus</taxon>
    </lineage>
</organism>
<evidence type="ECO:0000313" key="25">
    <source>
        <dbReference type="EMBL" id="APH39438.1"/>
    </source>
</evidence>
<dbReference type="SMART" id="SM00483">
    <property type="entry name" value="POLXc"/>
    <property type="match status" value="1"/>
</dbReference>
<evidence type="ECO:0000256" key="18">
    <source>
        <dbReference type="ARBA" id="ARBA00044632"/>
    </source>
</evidence>
<dbReference type="KEGG" id="mhaz:BHR79_08060"/>
<evidence type="ECO:0000256" key="3">
    <source>
        <dbReference type="ARBA" id="ARBA00012417"/>
    </source>
</evidence>
<dbReference type="Proteomes" id="UP000267921">
    <property type="component" value="Unassembled WGS sequence"/>
</dbReference>
<feature type="domain" description="Helix-hairpin-helix DNA-binding motif class 1" evidence="22">
    <location>
        <begin position="93"/>
        <end position="112"/>
    </location>
</feature>
<dbReference type="Pfam" id="PF14791">
    <property type="entry name" value="DNA_pol_B_thumb"/>
    <property type="match status" value="1"/>
</dbReference>
<accession>A0A1L3Q3J8</accession>
<comment type="catalytic activity">
    <reaction evidence="18">
        <text>2'-deoxyribonucleotide-(2'-deoxyribose 5'-phosphate)-2'-deoxyribonucleotide-DNA = a 3'-end 2'-deoxyribonucleotide-(2,3-dehydro-2,3-deoxyribose 5'-phosphate)-DNA + a 5'-end 5'-phospho-2'-deoxyribonucleoside-DNA + H(+)</text>
        <dbReference type="Rhea" id="RHEA:66592"/>
        <dbReference type="Rhea" id="RHEA-COMP:13180"/>
        <dbReference type="Rhea" id="RHEA-COMP:16897"/>
        <dbReference type="Rhea" id="RHEA-COMP:17067"/>
        <dbReference type="ChEBI" id="CHEBI:15378"/>
        <dbReference type="ChEBI" id="CHEBI:136412"/>
        <dbReference type="ChEBI" id="CHEBI:157695"/>
        <dbReference type="ChEBI" id="CHEBI:167181"/>
        <dbReference type="EC" id="4.2.99.18"/>
    </reaction>
</comment>
<dbReference type="Gene3D" id="1.10.150.20">
    <property type="entry name" value="5' to 3' exonuclease, C-terminal subdomain"/>
    <property type="match status" value="1"/>
</dbReference>
<dbReference type="InterPro" id="IPR027421">
    <property type="entry name" value="DNA_pol_lamdba_lyase_dom_sf"/>
</dbReference>
<dbReference type="EMBL" id="FNMU01000007">
    <property type="protein sequence ID" value="SDW97786.1"/>
    <property type="molecule type" value="Genomic_DNA"/>
</dbReference>
<evidence type="ECO:0000256" key="15">
    <source>
        <dbReference type="ARBA" id="ARBA00023204"/>
    </source>
</evidence>
<dbReference type="SUPFAM" id="SSF89550">
    <property type="entry name" value="PHP domain-like"/>
    <property type="match status" value="1"/>
</dbReference>
<dbReference type="RefSeq" id="WP_072561862.1">
    <property type="nucleotide sequence ID" value="NZ_CP017921.1"/>
</dbReference>
<evidence type="ECO:0000256" key="21">
    <source>
        <dbReference type="ARBA" id="ARBA00049244"/>
    </source>
</evidence>
<comment type="function">
    <text evidence="20">Repair polymerase that plays a key role in base-excision repair. During this process, the damaged base is excised by specific DNA glycosylases, the DNA backbone is nicked at the abasic site by an apurinic/apyrimidic (AP) endonuclease, and POLB removes 5'-deoxyribose-phosphate from the preincised AP site acting as a 5'-deoxyribose-phosphate lyase (5'-dRP lyase); through its DNA polymerase activity, it adds one nucleotide to the 3' end of the arising single-nucleotide gap. Conducts 'gap-filling' DNA synthesis in a stepwise distributive fashion rather than in a processive fashion as for other DNA polymerases. It is also able to cleave sugar-phosphate bonds 3' to an intact AP site, acting as an AP lyase.</text>
</comment>
<evidence type="ECO:0000256" key="19">
    <source>
        <dbReference type="ARBA" id="ARBA00044678"/>
    </source>
</evidence>
<gene>
    <name evidence="26" type="primary">polX</name>
    <name evidence="25" type="ORF">BHR79_08060</name>
    <name evidence="26" type="ORF">EFE40_09275</name>
    <name evidence="27" type="ORF">SAMN04515625_1996</name>
</gene>
<evidence type="ECO:0000256" key="17">
    <source>
        <dbReference type="ARBA" id="ARBA00035726"/>
    </source>
</evidence>
<feature type="domain" description="DNA-directed DNA polymerase X" evidence="24">
    <location>
        <begin position="1"/>
        <end position="317"/>
    </location>
</feature>
<dbReference type="EMBL" id="RJJG01000007">
    <property type="protein sequence ID" value="RNI07727.1"/>
    <property type="molecule type" value="Genomic_DNA"/>
</dbReference>
<keyword evidence="25" id="KW-0269">Exonuclease</keyword>
<evidence type="ECO:0000256" key="7">
    <source>
        <dbReference type="ARBA" id="ARBA00022634"/>
    </source>
</evidence>
<dbReference type="InterPro" id="IPR004013">
    <property type="entry name" value="PHP_dom"/>
</dbReference>
<dbReference type="Pfam" id="PF14716">
    <property type="entry name" value="HHH_8"/>
    <property type="match status" value="1"/>
</dbReference>
<dbReference type="Proteomes" id="UP000198669">
    <property type="component" value="Unassembled WGS sequence"/>
</dbReference>
<evidence type="ECO:0000256" key="14">
    <source>
        <dbReference type="ARBA" id="ARBA00023053"/>
    </source>
</evidence>
<keyword evidence="9" id="KW-0548">Nucleotidyltransferase</keyword>
<dbReference type="SUPFAM" id="SSF81301">
    <property type="entry name" value="Nucleotidyltransferase"/>
    <property type="match status" value="1"/>
</dbReference>
<evidence type="ECO:0000256" key="4">
    <source>
        <dbReference type="ARBA" id="ARBA00012720"/>
    </source>
</evidence>
<dbReference type="CDD" id="cd07436">
    <property type="entry name" value="PHP_PolX"/>
    <property type="match status" value="1"/>
</dbReference>
<dbReference type="PANTHER" id="PTHR36928">
    <property type="entry name" value="PHOSPHATASE YCDX-RELATED"/>
    <property type="match status" value="1"/>
</dbReference>
<keyword evidence="11" id="KW-0227">DNA damage</keyword>
<dbReference type="STRING" id="2177.BHR79_08060"/>
<keyword evidence="10" id="KW-0235">DNA replication</keyword>
<dbReference type="GO" id="GO:0008270">
    <property type="term" value="F:zinc ion binding"/>
    <property type="evidence" value="ECO:0007669"/>
    <property type="project" value="TreeGrafter"/>
</dbReference>
<dbReference type="InterPro" id="IPR022311">
    <property type="entry name" value="PolX-like"/>
</dbReference>
<evidence type="ECO:0000256" key="1">
    <source>
        <dbReference type="ARBA" id="ARBA00001946"/>
    </source>
</evidence>
<feature type="domain" description="Helix-hairpin-helix DNA-binding motif class 1" evidence="22">
    <location>
        <begin position="128"/>
        <end position="147"/>
    </location>
</feature>
<dbReference type="NCBIfam" id="NF006375">
    <property type="entry name" value="PRK08609.1"/>
    <property type="match status" value="1"/>
</dbReference>
<keyword evidence="12" id="KW-0832">Ubl conjugation</keyword>
<dbReference type="PIRSF" id="PIRSF005047">
    <property type="entry name" value="UCP005047_YshC"/>
    <property type="match status" value="1"/>
</dbReference>
<evidence type="ECO:0000256" key="9">
    <source>
        <dbReference type="ARBA" id="ARBA00022695"/>
    </source>
</evidence>
<dbReference type="Pfam" id="PF02811">
    <property type="entry name" value="PHP"/>
    <property type="match status" value="1"/>
</dbReference>
<evidence type="ECO:0000256" key="16">
    <source>
        <dbReference type="ARBA" id="ARBA00035717"/>
    </source>
</evidence>
<proteinExistence type="predicted"/>
<evidence type="ECO:0000313" key="27">
    <source>
        <dbReference type="EMBL" id="SDW97786.1"/>
    </source>
</evidence>
<dbReference type="InterPro" id="IPR002054">
    <property type="entry name" value="DNA-dir_DNA_pol_X"/>
</dbReference>
<dbReference type="CDD" id="cd00141">
    <property type="entry name" value="NT_POLXc"/>
    <property type="match status" value="1"/>
</dbReference>
<dbReference type="GO" id="GO:0003677">
    <property type="term" value="F:DNA binding"/>
    <property type="evidence" value="ECO:0007669"/>
    <property type="project" value="InterPro"/>
</dbReference>
<dbReference type="InterPro" id="IPR047967">
    <property type="entry name" value="PolX_PHP"/>
</dbReference>
<dbReference type="Gene3D" id="3.20.20.140">
    <property type="entry name" value="Metal-dependent hydrolases"/>
    <property type="match status" value="1"/>
</dbReference>
<dbReference type="EC" id="2.7.7.7" evidence="3"/>
<evidence type="ECO:0000256" key="8">
    <source>
        <dbReference type="ARBA" id="ARBA00022679"/>
    </source>
</evidence>
<dbReference type="Gene3D" id="1.10.150.110">
    <property type="entry name" value="DNA polymerase beta, N-terminal domain-like"/>
    <property type="match status" value="1"/>
</dbReference>
<evidence type="ECO:0000313" key="30">
    <source>
        <dbReference type="Proteomes" id="UP000267921"/>
    </source>
</evidence>
<dbReference type="PANTHER" id="PTHR36928:SF1">
    <property type="entry name" value="PHOSPHATASE YCDX-RELATED"/>
    <property type="match status" value="1"/>
</dbReference>
<dbReference type="InterPro" id="IPR003141">
    <property type="entry name" value="Pol/His_phosphatase_N"/>
</dbReference>
<dbReference type="AlphaFoldDB" id="A0A1L3Q3J8"/>
<dbReference type="InterPro" id="IPR003583">
    <property type="entry name" value="Hlx-hairpin-Hlx_DNA-bd_motif"/>
</dbReference>
<evidence type="ECO:0000256" key="2">
    <source>
        <dbReference type="ARBA" id="ARBA00004496"/>
    </source>
</evidence>